<evidence type="ECO:0000313" key="3">
    <source>
        <dbReference type="Proteomes" id="UP001497644"/>
    </source>
</evidence>
<dbReference type="GO" id="GO:0000175">
    <property type="term" value="F:3'-5'-RNA exonuclease activity"/>
    <property type="evidence" value="ECO:0007669"/>
    <property type="project" value="TreeGrafter"/>
</dbReference>
<proteinExistence type="predicted"/>
<sequence>MNVSSGRIRLLTITTSLLNVACNLRTAKFLQSRKIFYIVEPIWQRLSLENLHLNPFPEALVSDYLDLAISMDNPAASHQKCTKAKMESYLGTCYAQNNTTTMCDVPFRTASNNLIYCQPGALTDVTHSVKANICAADTKYGNYIDKERYKTMRKWKQIGRDRLTSNMDDSFVLRLLSFNILAQNLLEDYSYLYQNHNKEALSWKTRKPLVMQEIREADANVICLQEMQEDHLLDFVTPFKQLGYEYLYKKRTNDKRDGLLLLYRSNQFVLLDYAKVELYQSGIELLSRDNVGIIAKLSLRDSPETQVVVATTHLLYNPRRNDVRLAQTQLLLAEIERIAFIENTITGPKYLPIILTGDFNLEPFTGVYKFLTEGSFEYYGKGRNLQPSQYNSLSNSLIPSRLCITDNCQHFNILTQRLRREGTGRVMLENSELPVQKQDENMPTPCNVNVLQQNNVNITTGRTQIIEIIRGYSVRFSSGTLTHPFNMRSVYRHTSTHGEKEATTHQDEWITVDYIFYSNIQPIEKYALPTVSQCTALPNIPNLVVGSDHLCIGATFQLPRKKSVL</sequence>
<organism evidence="2 3">
    <name type="scientific">Lasius platythorax</name>
    <dbReference type="NCBI Taxonomy" id="488582"/>
    <lineage>
        <taxon>Eukaryota</taxon>
        <taxon>Metazoa</taxon>
        <taxon>Ecdysozoa</taxon>
        <taxon>Arthropoda</taxon>
        <taxon>Hexapoda</taxon>
        <taxon>Insecta</taxon>
        <taxon>Pterygota</taxon>
        <taxon>Neoptera</taxon>
        <taxon>Endopterygota</taxon>
        <taxon>Hymenoptera</taxon>
        <taxon>Apocrita</taxon>
        <taxon>Aculeata</taxon>
        <taxon>Formicoidea</taxon>
        <taxon>Formicidae</taxon>
        <taxon>Formicinae</taxon>
        <taxon>Lasius</taxon>
        <taxon>Lasius</taxon>
    </lineage>
</organism>
<dbReference type="Proteomes" id="UP001497644">
    <property type="component" value="Chromosome 5"/>
</dbReference>
<dbReference type="InterPro" id="IPR005135">
    <property type="entry name" value="Endo/exonuclease/phosphatase"/>
</dbReference>
<dbReference type="InterPro" id="IPR050410">
    <property type="entry name" value="CCR4/nocturin_mRNA_transcr"/>
</dbReference>
<dbReference type="Pfam" id="PF03372">
    <property type="entry name" value="Exo_endo_phos"/>
    <property type="match status" value="1"/>
</dbReference>
<feature type="domain" description="Endonuclease/exonuclease/phosphatase" evidence="1">
    <location>
        <begin position="176"/>
        <end position="549"/>
    </location>
</feature>
<keyword evidence="3" id="KW-1185">Reference proteome</keyword>
<dbReference type="PANTHER" id="PTHR12121:SF34">
    <property type="entry name" value="PROTEIN ANGEL"/>
    <property type="match status" value="1"/>
</dbReference>
<dbReference type="PANTHER" id="PTHR12121">
    <property type="entry name" value="CARBON CATABOLITE REPRESSOR PROTEIN 4"/>
    <property type="match status" value="1"/>
</dbReference>
<protein>
    <recommendedName>
        <fullName evidence="1">Endonuclease/exonuclease/phosphatase domain-containing protein</fullName>
    </recommendedName>
</protein>
<gene>
    <name evidence="2" type="ORF">LPLAT_LOCUS9655</name>
</gene>
<evidence type="ECO:0000259" key="1">
    <source>
        <dbReference type="Pfam" id="PF03372"/>
    </source>
</evidence>
<dbReference type="SUPFAM" id="SSF56219">
    <property type="entry name" value="DNase I-like"/>
    <property type="match status" value="1"/>
</dbReference>
<dbReference type="AlphaFoldDB" id="A0AAV2NXY0"/>
<dbReference type="InterPro" id="IPR036691">
    <property type="entry name" value="Endo/exonu/phosph_ase_sf"/>
</dbReference>
<dbReference type="Gene3D" id="3.60.10.10">
    <property type="entry name" value="Endonuclease/exonuclease/phosphatase"/>
    <property type="match status" value="1"/>
</dbReference>
<name>A0AAV2NXY0_9HYME</name>
<dbReference type="EMBL" id="OZ034828">
    <property type="protein sequence ID" value="CAL1683910.1"/>
    <property type="molecule type" value="Genomic_DNA"/>
</dbReference>
<evidence type="ECO:0000313" key="2">
    <source>
        <dbReference type="EMBL" id="CAL1683910.1"/>
    </source>
</evidence>
<accession>A0AAV2NXY0</accession>
<reference evidence="2" key="1">
    <citation type="submission" date="2024-04" db="EMBL/GenBank/DDBJ databases">
        <authorList>
            <consortium name="Molecular Ecology Group"/>
        </authorList>
    </citation>
    <scope>NUCLEOTIDE SEQUENCE</scope>
</reference>